<feature type="domain" description="LysM" evidence="1">
    <location>
        <begin position="175"/>
        <end position="222"/>
    </location>
</feature>
<dbReference type="Proteomes" id="UP000271339">
    <property type="component" value="Unassembled WGS sequence"/>
</dbReference>
<dbReference type="CDD" id="cd00118">
    <property type="entry name" value="LysM"/>
    <property type="match status" value="1"/>
</dbReference>
<dbReference type="Pfam" id="PF19266">
    <property type="entry name" value="CIS_tube"/>
    <property type="match status" value="1"/>
</dbReference>
<reference evidence="2 3" key="1">
    <citation type="submission" date="2018-10" db="EMBL/GenBank/DDBJ databases">
        <title>Genomic Encyclopedia of Archaeal and Bacterial Type Strains, Phase II (KMG-II): from individual species to whole genera.</title>
        <authorList>
            <person name="Goeker M."/>
        </authorList>
    </citation>
    <scope>NUCLEOTIDE SEQUENCE [LARGE SCALE GENOMIC DNA]</scope>
    <source>
        <strain evidence="2 3">DSM 23424</strain>
    </source>
</reference>
<evidence type="ECO:0000313" key="3">
    <source>
        <dbReference type="Proteomes" id="UP000271339"/>
    </source>
</evidence>
<name>A0A3L9YHD7_9FLAO</name>
<organism evidence="2 3">
    <name type="scientific">Ulvibacter antarcticus</name>
    <dbReference type="NCBI Taxonomy" id="442714"/>
    <lineage>
        <taxon>Bacteria</taxon>
        <taxon>Pseudomonadati</taxon>
        <taxon>Bacteroidota</taxon>
        <taxon>Flavobacteriia</taxon>
        <taxon>Flavobacteriales</taxon>
        <taxon>Flavobacteriaceae</taxon>
        <taxon>Ulvibacter</taxon>
    </lineage>
</organism>
<dbReference type="PROSITE" id="PS51782">
    <property type="entry name" value="LYSM"/>
    <property type="match status" value="1"/>
</dbReference>
<dbReference type="InterPro" id="IPR045361">
    <property type="entry name" value="CIS_tube_prot_N"/>
</dbReference>
<comment type="caution">
    <text evidence="2">The sequence shown here is derived from an EMBL/GenBank/DDBJ whole genome shotgun (WGS) entry which is preliminary data.</text>
</comment>
<dbReference type="OrthoDB" id="9815939at2"/>
<dbReference type="AlphaFoldDB" id="A0A3L9YHD7"/>
<keyword evidence="3" id="KW-1185">Reference proteome</keyword>
<protein>
    <recommendedName>
        <fullName evidence="1">LysM domain-containing protein</fullName>
    </recommendedName>
</protein>
<sequence length="229" mass="25774">MNTGLLKKLTIKAYKDDTFNELIADGKFTSLLNPENYAFNYKVEYSEAQGIGTSATQPKFIRSLPQDLSLEFLFDHTGVMKGLKNPLGDGIIGEIEKFKRIVFDYNGEQHKPNYVMIGWGSLLFKGVLADMSIEFKLFAPDGTPLRAIAKTNFKGSVEDDLRVAKENNSSPDLTHIRTVQEGDSLPLMTFRIYGDSKYYLQVAKANNISNFRKLKTGQEIIFPPIEKVS</sequence>
<dbReference type="RefSeq" id="WP_121907807.1">
    <property type="nucleotide sequence ID" value="NZ_REFC01000013.1"/>
</dbReference>
<evidence type="ECO:0000259" key="1">
    <source>
        <dbReference type="PROSITE" id="PS51782"/>
    </source>
</evidence>
<gene>
    <name evidence="2" type="ORF">BXY75_2250</name>
</gene>
<dbReference type="EMBL" id="REFC01000013">
    <property type="protein sequence ID" value="RMA58870.1"/>
    <property type="molecule type" value="Genomic_DNA"/>
</dbReference>
<dbReference type="InterPro" id="IPR018392">
    <property type="entry name" value="LysM"/>
</dbReference>
<evidence type="ECO:0000313" key="2">
    <source>
        <dbReference type="EMBL" id="RMA58870.1"/>
    </source>
</evidence>
<accession>A0A3L9YHD7</accession>
<proteinExistence type="predicted"/>